<dbReference type="EMBL" id="CP033361">
    <property type="protein sequence ID" value="QKC77891.1"/>
    <property type="molecule type" value="Genomic_DNA"/>
</dbReference>
<dbReference type="SUPFAM" id="SSF52540">
    <property type="entry name" value="P-loop containing nucleoside triphosphate hydrolases"/>
    <property type="match status" value="1"/>
</dbReference>
<dbReference type="InterPro" id="IPR027417">
    <property type="entry name" value="P-loop_NTPase"/>
</dbReference>
<dbReference type="AlphaFoldDB" id="A0A6M7UKS4"/>
<evidence type="ECO:0000313" key="2">
    <source>
        <dbReference type="EMBL" id="QKC77891.1"/>
    </source>
</evidence>
<proteinExistence type="predicted"/>
<feature type="domain" description="Double-GTPase 2" evidence="1">
    <location>
        <begin position="81"/>
        <end position="309"/>
    </location>
</feature>
<dbReference type="Proteomes" id="UP000503339">
    <property type="component" value="Chromosome"/>
</dbReference>
<sequence length="340" mass="37042">MIPQPRNCTNDDCHLATEGKCVEGYQLDECPHVTRIAVEDLEQSTEFKVIAEPARVMTLALGEPLSRAEASILQKRRISRAVGIVAPNDAGKTSLLASVYDLLQEGPVAGVGFAGSSTLIGFEKVCHDARAASRRDVPHMERTSVGAEATFFHLDLRPVGQEIVSLFISDRSGEDYLTATDELARADEFFELRRADVVTLLVNGEHLASSQHRHEVKAITPQIVDALVEAGALRQGSRLAVVLTKQDAVLASPHADRVGRDFNGLVDGIAQRHRDYLDDVVRFVVAASPADTEQVKRGHGVDELLLFWLRSASPPPSISPVSAPHNQRMIDLFESKDGTS</sequence>
<name>A0A6M7UKS4_9HYPH</name>
<dbReference type="KEGG" id="merd:EB233_22300"/>
<organism evidence="2 3">
    <name type="scientific">Mesorhizobium erdmanii</name>
    <dbReference type="NCBI Taxonomy" id="1777866"/>
    <lineage>
        <taxon>Bacteria</taxon>
        <taxon>Pseudomonadati</taxon>
        <taxon>Pseudomonadota</taxon>
        <taxon>Alphaproteobacteria</taxon>
        <taxon>Hyphomicrobiales</taxon>
        <taxon>Phyllobacteriaceae</taxon>
        <taxon>Mesorhizobium</taxon>
    </lineage>
</organism>
<dbReference type="RefSeq" id="WP_064992289.1">
    <property type="nucleotide sequence ID" value="NZ_CP033361.1"/>
</dbReference>
<protein>
    <recommendedName>
        <fullName evidence="1">Double-GTPase 2 domain-containing protein</fullName>
    </recommendedName>
</protein>
<reference evidence="2 3" key="1">
    <citation type="submission" date="2018-10" db="EMBL/GenBank/DDBJ databases">
        <authorList>
            <person name="Perry B.J."/>
            <person name="Sullivan J.T."/>
            <person name="Murphy R.J.T."/>
            <person name="Ramsay J.P."/>
            <person name="Ronson C.W."/>
        </authorList>
    </citation>
    <scope>NUCLEOTIDE SEQUENCE [LARGE SCALE GENOMIC DNA]</scope>
    <source>
        <strain evidence="2 3">NZP2014</strain>
    </source>
</reference>
<evidence type="ECO:0000313" key="3">
    <source>
        <dbReference type="Proteomes" id="UP000503339"/>
    </source>
</evidence>
<keyword evidence="3" id="KW-1185">Reference proteome</keyword>
<evidence type="ECO:0000259" key="1">
    <source>
        <dbReference type="Pfam" id="PF19993"/>
    </source>
</evidence>
<dbReference type="InterPro" id="IPR045528">
    <property type="entry name" value="DO-GTPase2"/>
</dbReference>
<gene>
    <name evidence="2" type="ORF">EB233_22300</name>
</gene>
<accession>A0A6M7UKS4</accession>
<dbReference type="Pfam" id="PF19993">
    <property type="entry name" value="DO-GTPase2"/>
    <property type="match status" value="1"/>
</dbReference>